<gene>
    <name evidence="2" type="ORF">HRI_002612400</name>
</gene>
<proteinExistence type="predicted"/>
<sequence>MEPSHSQNEASPLPSKESRFSRFKPVWRFFLISNLAIGAYTFANPRKKDTSISGNKPAKKEEHSKSETGAAVSSDAVTDALVHKETPILPVVPKPGLDPIPEDQQRELFKWILEEKRKAKPNDPEEKKRIDKEKAVLKQFVRAESLPRI</sequence>
<keyword evidence="3" id="KW-1185">Reference proteome</keyword>
<organism evidence="2 3">
    <name type="scientific">Hibiscus trionum</name>
    <name type="common">Flower of an hour</name>
    <dbReference type="NCBI Taxonomy" id="183268"/>
    <lineage>
        <taxon>Eukaryota</taxon>
        <taxon>Viridiplantae</taxon>
        <taxon>Streptophyta</taxon>
        <taxon>Embryophyta</taxon>
        <taxon>Tracheophyta</taxon>
        <taxon>Spermatophyta</taxon>
        <taxon>Magnoliopsida</taxon>
        <taxon>eudicotyledons</taxon>
        <taxon>Gunneridae</taxon>
        <taxon>Pentapetalae</taxon>
        <taxon>rosids</taxon>
        <taxon>malvids</taxon>
        <taxon>Malvales</taxon>
        <taxon>Malvaceae</taxon>
        <taxon>Malvoideae</taxon>
        <taxon>Hibiscus</taxon>
    </lineage>
</organism>
<name>A0A9W7I5T6_HIBTR</name>
<accession>A0A9W7I5T6</accession>
<feature type="region of interest" description="Disordered" evidence="1">
    <location>
        <begin position="44"/>
        <end position="73"/>
    </location>
</feature>
<comment type="caution">
    <text evidence="2">The sequence shown here is derived from an EMBL/GenBank/DDBJ whole genome shotgun (WGS) entry which is preliminary data.</text>
</comment>
<evidence type="ECO:0000313" key="3">
    <source>
        <dbReference type="Proteomes" id="UP001165190"/>
    </source>
</evidence>
<dbReference type="PANTHER" id="PTHR34364:SF9">
    <property type="match status" value="1"/>
</dbReference>
<dbReference type="Proteomes" id="UP001165190">
    <property type="component" value="Unassembled WGS sequence"/>
</dbReference>
<evidence type="ECO:0000313" key="2">
    <source>
        <dbReference type="EMBL" id="GMI89431.1"/>
    </source>
</evidence>
<protein>
    <submittedName>
        <fullName evidence="2">Uncharacterized protein</fullName>
    </submittedName>
</protein>
<dbReference type="AlphaFoldDB" id="A0A9W7I5T6"/>
<dbReference type="PANTHER" id="PTHR34364">
    <property type="entry name" value="WAS/WASL-INTERACTING FAMILY PROTEIN"/>
    <property type="match status" value="1"/>
</dbReference>
<dbReference type="EMBL" id="BSYR01000022">
    <property type="protein sequence ID" value="GMI89431.1"/>
    <property type="molecule type" value="Genomic_DNA"/>
</dbReference>
<evidence type="ECO:0000256" key="1">
    <source>
        <dbReference type="SAM" id="MobiDB-lite"/>
    </source>
</evidence>
<dbReference type="OrthoDB" id="1907935at2759"/>
<reference evidence="2" key="1">
    <citation type="submission" date="2023-05" db="EMBL/GenBank/DDBJ databases">
        <title>Genome and transcriptome analyses reveal genes involved in the formation of fine ridges on petal epidermal cells in Hibiscus trionum.</title>
        <authorList>
            <person name="Koshimizu S."/>
            <person name="Masuda S."/>
            <person name="Ishii T."/>
            <person name="Shirasu K."/>
            <person name="Hoshino A."/>
            <person name="Arita M."/>
        </authorList>
    </citation>
    <scope>NUCLEOTIDE SEQUENCE</scope>
    <source>
        <strain evidence="2">Hamamatsu line</strain>
    </source>
</reference>